<feature type="domain" description="BD-FAE-like" evidence="4">
    <location>
        <begin position="42"/>
        <end position="147"/>
    </location>
</feature>
<proteinExistence type="predicted"/>
<dbReference type="STRING" id="927665.HMPREF1535_04837"/>
<reference evidence="5 6" key="1">
    <citation type="submission" date="2013-04" db="EMBL/GenBank/DDBJ databases">
        <title>The Genome Sequence of Parabacteroides goldsteinii DSM 19448.</title>
        <authorList>
            <consortium name="The Broad Institute Genomics Platform"/>
            <person name="Earl A."/>
            <person name="Ward D."/>
            <person name="Feldgarden M."/>
            <person name="Gevers D."/>
            <person name="Martens E."/>
            <person name="Sakamoto M."/>
            <person name="Benno Y."/>
            <person name="Song Y."/>
            <person name="Liu C."/>
            <person name="Lee J."/>
            <person name="Bolanos M."/>
            <person name="Vaisanen M.L."/>
            <person name="Finegold S.M."/>
            <person name="Walker B."/>
            <person name="Young S."/>
            <person name="Zeng Q."/>
            <person name="Gargeya S."/>
            <person name="Fitzgerald M."/>
            <person name="Haas B."/>
            <person name="Abouelleil A."/>
            <person name="Allen A.W."/>
            <person name="Alvarado L."/>
            <person name="Arachchi H.M."/>
            <person name="Berlin A.M."/>
            <person name="Chapman S.B."/>
            <person name="Gainer-Dewar J."/>
            <person name="Goldberg J."/>
            <person name="Griggs A."/>
            <person name="Gujja S."/>
            <person name="Hansen M."/>
            <person name="Howarth C."/>
            <person name="Imamovic A."/>
            <person name="Ireland A."/>
            <person name="Larimer J."/>
            <person name="McCowan C."/>
            <person name="Murphy C."/>
            <person name="Pearson M."/>
            <person name="Poon T.W."/>
            <person name="Priest M."/>
            <person name="Roberts A."/>
            <person name="Saif S."/>
            <person name="Shea T."/>
            <person name="Sisk P."/>
            <person name="Sykes S."/>
            <person name="Wortman J."/>
            <person name="Nusbaum C."/>
            <person name="Birren B."/>
        </authorList>
    </citation>
    <scope>NUCLEOTIDE SEQUENCE [LARGE SCALE GENOMIC DNA]</scope>
    <source>
        <strain evidence="5 6">DSM 19448</strain>
    </source>
</reference>
<dbReference type="Proteomes" id="UP000033047">
    <property type="component" value="Unassembled WGS sequence"/>
</dbReference>
<dbReference type="GO" id="GO:0016788">
    <property type="term" value="F:hydrolase activity, acting on ester bonds"/>
    <property type="evidence" value="ECO:0007669"/>
    <property type="project" value="UniProtKB-ARBA"/>
</dbReference>
<dbReference type="InterPro" id="IPR036514">
    <property type="entry name" value="SGNH_hydro_sf"/>
</dbReference>
<evidence type="ECO:0000256" key="1">
    <source>
        <dbReference type="ARBA" id="ARBA00022801"/>
    </source>
</evidence>
<organism evidence="5 6">
    <name type="scientific">Parabacteroides goldsteinii DSM 19448 = WAL 12034</name>
    <dbReference type="NCBI Taxonomy" id="927665"/>
    <lineage>
        <taxon>Bacteria</taxon>
        <taxon>Pseudomonadati</taxon>
        <taxon>Bacteroidota</taxon>
        <taxon>Bacteroidia</taxon>
        <taxon>Bacteroidales</taxon>
        <taxon>Tannerellaceae</taxon>
        <taxon>Parabacteroides</taxon>
    </lineage>
</organism>
<dbReference type="PANTHER" id="PTHR48081:SF13">
    <property type="entry name" value="ALPHA_BETA HYDROLASE"/>
    <property type="match status" value="1"/>
</dbReference>
<keyword evidence="2" id="KW-0732">Signal</keyword>
<dbReference type="EMBL" id="AQHV01000028">
    <property type="protein sequence ID" value="KKB45553.1"/>
    <property type="molecule type" value="Genomic_DNA"/>
</dbReference>
<feature type="signal peptide" evidence="2">
    <location>
        <begin position="1"/>
        <end position="18"/>
    </location>
</feature>
<evidence type="ECO:0000256" key="2">
    <source>
        <dbReference type="SAM" id="SignalP"/>
    </source>
</evidence>
<evidence type="ECO:0000259" key="4">
    <source>
        <dbReference type="Pfam" id="PF20434"/>
    </source>
</evidence>
<dbReference type="PATRIC" id="fig|927665.4.peg.4961"/>
<accession>A0A0F5IJ95</accession>
<sequence length="460" mass="52899">MKTLWVILLCLFSFSVVAEEKLYEVSTQRYTYYSGALGRFDLEIDLPRCDKKQSPYMIYIHGGGWQHGDMGVFKKHSIYMAERGIAGVRISYPLMDQGGTLGRVMDLIEKSVLFIRKHEEEWKLDSSCYGFCGASAGAHLAALAAMKIPGCRLWVGMAGTYNLLETREGDFPVPVVQKRFIQVIDSLDLRQASAMFNIPDRNIPASLLMHGMKDNVIDYNQSVNFATALESKGGIVETKLYENVDHGINSRTNETLFNRVSDDMYTFCKDIFSRKRIACVGNSITYGYLTNSVEETYPYKLQKMLGDSVEVRNFGVPGAAVQFDKFTTYLKTEAYKDLKLFRPEVIIVKLGTNDSRPDEWVNEDFFYADYLRLVRRMKSISDQVYLCYPILPYGFKWQQRDDILRNKVMKLIKRVSEEEQLPVINLYREEMRDSVNYYPDGIHPTSNGYDIIAKIIYDNL</sequence>
<protein>
    <recommendedName>
        <fullName evidence="7">SGNH hydrolase-type esterase domain-containing protein</fullName>
    </recommendedName>
</protein>
<dbReference type="InterPro" id="IPR049492">
    <property type="entry name" value="BD-FAE-like_dom"/>
</dbReference>
<evidence type="ECO:0008006" key="7">
    <source>
        <dbReference type="Google" id="ProtNLM"/>
    </source>
</evidence>
<dbReference type="Pfam" id="PF20434">
    <property type="entry name" value="BD-FAE"/>
    <property type="match status" value="1"/>
</dbReference>
<keyword evidence="1" id="KW-0378">Hydrolase</keyword>
<dbReference type="HOGENOM" id="CLU_043392_0_0_10"/>
<dbReference type="SUPFAM" id="SSF52266">
    <property type="entry name" value="SGNH hydrolase"/>
    <property type="match status" value="1"/>
</dbReference>
<name>A0A0F5IJ95_9BACT</name>
<feature type="chain" id="PRO_5002488343" description="SGNH hydrolase-type esterase domain-containing protein" evidence="2">
    <location>
        <begin position="19"/>
        <end position="460"/>
    </location>
</feature>
<dbReference type="Gene3D" id="3.40.50.1110">
    <property type="entry name" value="SGNH hydrolase"/>
    <property type="match status" value="1"/>
</dbReference>
<dbReference type="PANTHER" id="PTHR48081">
    <property type="entry name" value="AB HYDROLASE SUPERFAMILY PROTEIN C4A8.06C"/>
    <property type="match status" value="1"/>
</dbReference>
<dbReference type="AlphaFoldDB" id="A0A0F5IJ95"/>
<comment type="caution">
    <text evidence="5">The sequence shown here is derived from an EMBL/GenBank/DDBJ whole genome shotgun (WGS) entry which is preliminary data.</text>
</comment>
<dbReference type="SUPFAM" id="SSF53474">
    <property type="entry name" value="alpha/beta-Hydrolases"/>
    <property type="match status" value="1"/>
</dbReference>
<dbReference type="Pfam" id="PF13472">
    <property type="entry name" value="Lipase_GDSL_2"/>
    <property type="match status" value="1"/>
</dbReference>
<evidence type="ECO:0000313" key="5">
    <source>
        <dbReference type="EMBL" id="KKB45553.1"/>
    </source>
</evidence>
<dbReference type="InterPro" id="IPR050300">
    <property type="entry name" value="GDXG_lipolytic_enzyme"/>
</dbReference>
<dbReference type="InterPro" id="IPR029058">
    <property type="entry name" value="AB_hydrolase_fold"/>
</dbReference>
<feature type="domain" description="SGNH hydrolase-type esterase" evidence="3">
    <location>
        <begin position="279"/>
        <end position="451"/>
    </location>
</feature>
<evidence type="ECO:0000313" key="6">
    <source>
        <dbReference type="Proteomes" id="UP000033047"/>
    </source>
</evidence>
<dbReference type="RefSeq" id="WP_046147791.1">
    <property type="nucleotide sequence ID" value="NZ_KQ033914.1"/>
</dbReference>
<dbReference type="Gene3D" id="3.40.50.1820">
    <property type="entry name" value="alpha/beta hydrolase"/>
    <property type="match status" value="1"/>
</dbReference>
<gene>
    <name evidence="5" type="ORF">HMPREF1535_04837</name>
</gene>
<evidence type="ECO:0000259" key="3">
    <source>
        <dbReference type="Pfam" id="PF13472"/>
    </source>
</evidence>
<dbReference type="InterPro" id="IPR013830">
    <property type="entry name" value="SGNH_hydro"/>
</dbReference>